<dbReference type="EMBL" id="JAFREP010000004">
    <property type="protein sequence ID" value="MBO1317860.1"/>
    <property type="molecule type" value="Genomic_DNA"/>
</dbReference>
<name>A0A8J7QG24_9BACT</name>
<protein>
    <submittedName>
        <fullName evidence="2">Antibiotic biosynthesis monooxygenase</fullName>
    </submittedName>
</protein>
<dbReference type="AlphaFoldDB" id="A0A8J7QG24"/>
<dbReference type="Proteomes" id="UP000664417">
    <property type="component" value="Unassembled WGS sequence"/>
</dbReference>
<comment type="caution">
    <text evidence="2">The sequence shown here is derived from an EMBL/GenBank/DDBJ whole genome shotgun (WGS) entry which is preliminary data.</text>
</comment>
<feature type="domain" description="ABM" evidence="1">
    <location>
        <begin position="10"/>
        <end position="83"/>
    </location>
</feature>
<organism evidence="2 3">
    <name type="scientific">Acanthopleuribacter pedis</name>
    <dbReference type="NCBI Taxonomy" id="442870"/>
    <lineage>
        <taxon>Bacteria</taxon>
        <taxon>Pseudomonadati</taxon>
        <taxon>Acidobacteriota</taxon>
        <taxon>Holophagae</taxon>
        <taxon>Acanthopleuribacterales</taxon>
        <taxon>Acanthopleuribacteraceae</taxon>
        <taxon>Acanthopleuribacter</taxon>
    </lineage>
</organism>
<dbReference type="InterPro" id="IPR011008">
    <property type="entry name" value="Dimeric_a/b-barrel"/>
</dbReference>
<evidence type="ECO:0000259" key="1">
    <source>
        <dbReference type="Pfam" id="PF03992"/>
    </source>
</evidence>
<dbReference type="InterPro" id="IPR007138">
    <property type="entry name" value="ABM_dom"/>
</dbReference>
<keyword evidence="3" id="KW-1185">Reference proteome</keyword>
<dbReference type="GO" id="GO:0004497">
    <property type="term" value="F:monooxygenase activity"/>
    <property type="evidence" value="ECO:0007669"/>
    <property type="project" value="UniProtKB-KW"/>
</dbReference>
<keyword evidence="2" id="KW-0503">Monooxygenase</keyword>
<dbReference type="Gene3D" id="3.30.70.100">
    <property type="match status" value="1"/>
</dbReference>
<gene>
    <name evidence="2" type="ORF">J3U88_05255</name>
</gene>
<dbReference type="SUPFAM" id="SSF54909">
    <property type="entry name" value="Dimeric alpha+beta barrel"/>
    <property type="match status" value="1"/>
</dbReference>
<reference evidence="2" key="1">
    <citation type="submission" date="2021-03" db="EMBL/GenBank/DDBJ databases">
        <authorList>
            <person name="Wang G."/>
        </authorList>
    </citation>
    <scope>NUCLEOTIDE SEQUENCE</scope>
    <source>
        <strain evidence="2">KCTC 12899</strain>
    </source>
</reference>
<evidence type="ECO:0000313" key="2">
    <source>
        <dbReference type="EMBL" id="MBO1317860.1"/>
    </source>
</evidence>
<dbReference type="Pfam" id="PF03992">
    <property type="entry name" value="ABM"/>
    <property type="match status" value="1"/>
</dbReference>
<proteinExistence type="predicted"/>
<accession>A0A8J7QG24</accession>
<evidence type="ECO:0000313" key="3">
    <source>
        <dbReference type="Proteomes" id="UP000664417"/>
    </source>
</evidence>
<sequence length="100" mass="11605">MSNEHVMECVVYQIHDEWRADFIVARKQVLAEMQALPGFVAYDTFQNTEDGTQMIDMVWWRDAATAEAAFQAWKQWPSAKQLMQTVESVTYSAHFKKLDG</sequence>
<keyword evidence="2" id="KW-0560">Oxidoreductase</keyword>
<dbReference type="RefSeq" id="WP_207857340.1">
    <property type="nucleotide sequence ID" value="NZ_JAFREP010000004.1"/>
</dbReference>